<gene>
    <name evidence="6" type="ORF">HJ536_20000</name>
</gene>
<dbReference type="SUPFAM" id="SSF55729">
    <property type="entry name" value="Acyl-CoA N-acyltransferases (Nat)"/>
    <property type="match status" value="1"/>
</dbReference>
<dbReference type="InterPro" id="IPR000182">
    <property type="entry name" value="GNAT_dom"/>
</dbReference>
<comment type="catalytic activity">
    <reaction evidence="3">
        <text>L-methionine sulfoximine + acetyl-CoA = N-acetyl-L-methionine sulfoximine + CoA + H(+)</text>
        <dbReference type="Rhea" id="RHEA:47660"/>
        <dbReference type="ChEBI" id="CHEBI:15378"/>
        <dbReference type="ChEBI" id="CHEBI:57287"/>
        <dbReference type="ChEBI" id="CHEBI:57288"/>
        <dbReference type="ChEBI" id="CHEBI:87826"/>
        <dbReference type="ChEBI" id="CHEBI:87827"/>
    </reaction>
</comment>
<dbReference type="FunFam" id="3.40.630.30:FF:000026">
    <property type="entry name" value="Phosphinothricin acetyltransferase"/>
    <property type="match status" value="1"/>
</dbReference>
<protein>
    <submittedName>
        <fullName evidence="6">N-acetyltransferase</fullName>
    </submittedName>
</protein>
<comment type="caution">
    <text evidence="6">The sequence shown here is derived from an EMBL/GenBank/DDBJ whole genome shotgun (WGS) entry which is preliminary data.</text>
</comment>
<evidence type="ECO:0000259" key="5">
    <source>
        <dbReference type="PROSITE" id="PS51186"/>
    </source>
</evidence>
<reference evidence="6 7" key="1">
    <citation type="submission" date="2020-04" db="EMBL/GenBank/DDBJ databases">
        <title>Donghicola sp., a member of the Rhodobacteraceae family isolated from mangrove forest in Thailand.</title>
        <authorList>
            <person name="Charoenyingcharoen P."/>
            <person name="Yukphan P."/>
        </authorList>
    </citation>
    <scope>NUCLEOTIDE SEQUENCE [LARGE SCALE GENOMIC DNA]</scope>
    <source>
        <strain evidence="6 7">B5-SW-15</strain>
    </source>
</reference>
<dbReference type="Pfam" id="PF00583">
    <property type="entry name" value="Acetyltransf_1"/>
    <property type="match status" value="1"/>
</dbReference>
<dbReference type="RefSeq" id="WP_177159153.1">
    <property type="nucleotide sequence ID" value="NZ_JABCJE010000020.1"/>
</dbReference>
<evidence type="ECO:0000313" key="7">
    <source>
        <dbReference type="Proteomes" id="UP000592216"/>
    </source>
</evidence>
<feature type="domain" description="N-acetyltransferase" evidence="5">
    <location>
        <begin position="1"/>
        <end position="160"/>
    </location>
</feature>
<keyword evidence="2" id="KW-0012">Acyltransferase</keyword>
<organism evidence="6 7">
    <name type="scientific">Donghicola mangrovi</name>
    <dbReference type="NCBI Taxonomy" id="2729614"/>
    <lineage>
        <taxon>Bacteria</taxon>
        <taxon>Pseudomonadati</taxon>
        <taxon>Pseudomonadota</taxon>
        <taxon>Alphaproteobacteria</taxon>
        <taxon>Rhodobacterales</taxon>
        <taxon>Roseobacteraceae</taxon>
        <taxon>Donghicola</taxon>
    </lineage>
</organism>
<dbReference type="CDD" id="cd04301">
    <property type="entry name" value="NAT_SF"/>
    <property type="match status" value="1"/>
</dbReference>
<keyword evidence="1 6" id="KW-0808">Transferase</keyword>
<proteinExistence type="predicted"/>
<dbReference type="AlphaFoldDB" id="A0A850QF98"/>
<comment type="catalytic activity">
    <reaction evidence="4">
        <text>L-methionine sulfone + acetyl-CoA = N-acetyl-L-methionine sulfone + CoA + H(+)</text>
        <dbReference type="Rhea" id="RHEA:47656"/>
        <dbReference type="ChEBI" id="CHEBI:15378"/>
        <dbReference type="ChEBI" id="CHEBI:57287"/>
        <dbReference type="ChEBI" id="CHEBI:57288"/>
        <dbReference type="ChEBI" id="CHEBI:87824"/>
        <dbReference type="ChEBI" id="CHEBI:87825"/>
    </reaction>
</comment>
<evidence type="ECO:0000313" key="6">
    <source>
        <dbReference type="EMBL" id="NVO25640.1"/>
    </source>
</evidence>
<dbReference type="EMBL" id="JABCJE010000020">
    <property type="protein sequence ID" value="NVO25640.1"/>
    <property type="molecule type" value="Genomic_DNA"/>
</dbReference>
<dbReference type="PANTHER" id="PTHR43072:SF23">
    <property type="entry name" value="UPF0039 PROTEIN C11D3.02C"/>
    <property type="match status" value="1"/>
</dbReference>
<evidence type="ECO:0000256" key="4">
    <source>
        <dbReference type="ARBA" id="ARBA00051334"/>
    </source>
</evidence>
<dbReference type="Gene3D" id="3.40.630.30">
    <property type="match status" value="1"/>
</dbReference>
<accession>A0A850QF98</accession>
<name>A0A850QF98_9RHOB</name>
<dbReference type="Proteomes" id="UP000592216">
    <property type="component" value="Unassembled WGS sequence"/>
</dbReference>
<evidence type="ECO:0000256" key="3">
    <source>
        <dbReference type="ARBA" id="ARBA00050603"/>
    </source>
</evidence>
<dbReference type="InterPro" id="IPR016181">
    <property type="entry name" value="Acyl_CoA_acyltransferase"/>
</dbReference>
<evidence type="ECO:0000256" key="1">
    <source>
        <dbReference type="ARBA" id="ARBA00022679"/>
    </source>
</evidence>
<dbReference type="PANTHER" id="PTHR43072">
    <property type="entry name" value="N-ACETYLTRANSFERASE"/>
    <property type="match status" value="1"/>
</dbReference>
<dbReference type="PROSITE" id="PS51186">
    <property type="entry name" value="GNAT"/>
    <property type="match status" value="1"/>
</dbReference>
<sequence>MIIRDATEADLPGIMAIYNDAVVNTMAIWNDAQVDLANRHKWWSDRLAAGYPVLVTEAADGSVSGYASFGDWRAFDGYRHTVEHSVYVRGDCRGAGIGKALMVALIERARAIGKHVMVAGITEGNAASIAMHEALGFQRVGLLPQVGTKFGGWLDLAFLQLVLDNRTDPDAIG</sequence>
<dbReference type="GO" id="GO:0016747">
    <property type="term" value="F:acyltransferase activity, transferring groups other than amino-acyl groups"/>
    <property type="evidence" value="ECO:0007669"/>
    <property type="project" value="InterPro"/>
</dbReference>
<evidence type="ECO:0000256" key="2">
    <source>
        <dbReference type="ARBA" id="ARBA00023315"/>
    </source>
</evidence>